<evidence type="ECO:0000256" key="1">
    <source>
        <dbReference type="SAM" id="MobiDB-lite"/>
    </source>
</evidence>
<dbReference type="AlphaFoldDB" id="A0AAD6ZP99"/>
<dbReference type="Proteomes" id="UP001218218">
    <property type="component" value="Unassembled WGS sequence"/>
</dbReference>
<feature type="compositionally biased region" description="Basic residues" evidence="1">
    <location>
        <begin position="72"/>
        <end position="83"/>
    </location>
</feature>
<feature type="compositionally biased region" description="Basic and acidic residues" evidence="1">
    <location>
        <begin position="109"/>
        <end position="121"/>
    </location>
</feature>
<feature type="region of interest" description="Disordered" evidence="1">
    <location>
        <begin position="72"/>
        <end position="121"/>
    </location>
</feature>
<evidence type="ECO:0000313" key="2">
    <source>
        <dbReference type="EMBL" id="KAJ7330470.1"/>
    </source>
</evidence>
<evidence type="ECO:0000313" key="3">
    <source>
        <dbReference type="Proteomes" id="UP001218218"/>
    </source>
</evidence>
<proteinExistence type="predicted"/>
<reference evidence="2" key="1">
    <citation type="submission" date="2023-03" db="EMBL/GenBank/DDBJ databases">
        <title>Massive genome expansion in bonnet fungi (Mycena s.s.) driven by repeated elements and novel gene families across ecological guilds.</title>
        <authorList>
            <consortium name="Lawrence Berkeley National Laboratory"/>
            <person name="Harder C.B."/>
            <person name="Miyauchi S."/>
            <person name="Viragh M."/>
            <person name="Kuo A."/>
            <person name="Thoen E."/>
            <person name="Andreopoulos B."/>
            <person name="Lu D."/>
            <person name="Skrede I."/>
            <person name="Drula E."/>
            <person name="Henrissat B."/>
            <person name="Morin E."/>
            <person name="Kohler A."/>
            <person name="Barry K."/>
            <person name="LaButti K."/>
            <person name="Morin E."/>
            <person name="Salamov A."/>
            <person name="Lipzen A."/>
            <person name="Mereny Z."/>
            <person name="Hegedus B."/>
            <person name="Baldrian P."/>
            <person name="Stursova M."/>
            <person name="Weitz H."/>
            <person name="Taylor A."/>
            <person name="Grigoriev I.V."/>
            <person name="Nagy L.G."/>
            <person name="Martin F."/>
            <person name="Kauserud H."/>
        </authorList>
    </citation>
    <scope>NUCLEOTIDE SEQUENCE</scope>
    <source>
        <strain evidence="2">CBHHK002</strain>
    </source>
</reference>
<comment type="caution">
    <text evidence="2">The sequence shown here is derived from an EMBL/GenBank/DDBJ whole genome shotgun (WGS) entry which is preliminary data.</text>
</comment>
<feature type="compositionally biased region" description="Acidic residues" evidence="1">
    <location>
        <begin position="92"/>
        <end position="108"/>
    </location>
</feature>
<name>A0AAD6ZP99_9AGAR</name>
<keyword evidence="3" id="KW-1185">Reference proteome</keyword>
<dbReference type="EMBL" id="JARIHO010000037">
    <property type="protein sequence ID" value="KAJ7330470.1"/>
    <property type="molecule type" value="Genomic_DNA"/>
</dbReference>
<accession>A0AAD6ZP99</accession>
<gene>
    <name evidence="2" type="ORF">DFH08DRAFT_967010</name>
</gene>
<organism evidence="2 3">
    <name type="scientific">Mycena albidolilacea</name>
    <dbReference type="NCBI Taxonomy" id="1033008"/>
    <lineage>
        <taxon>Eukaryota</taxon>
        <taxon>Fungi</taxon>
        <taxon>Dikarya</taxon>
        <taxon>Basidiomycota</taxon>
        <taxon>Agaricomycotina</taxon>
        <taxon>Agaricomycetes</taxon>
        <taxon>Agaricomycetidae</taxon>
        <taxon>Agaricales</taxon>
        <taxon>Marasmiineae</taxon>
        <taxon>Mycenaceae</taxon>
        <taxon>Mycena</taxon>
    </lineage>
</organism>
<protein>
    <submittedName>
        <fullName evidence="2">Uncharacterized protein</fullName>
    </submittedName>
</protein>
<sequence length="121" mass="13565">MRPTFSFEDALELIHETIGCHAMTISVCNDMDWEGLVTDALAKMKMKKDISVDIFVLPENYMLSLHAKNKKKMPTTTKRKGGKAKLTVMDLDNNDSEEGEDDDDEEVGAAEKKALSELKLN</sequence>